<dbReference type="PROSITE" id="PS51257">
    <property type="entry name" value="PROKAR_LIPOPROTEIN"/>
    <property type="match status" value="1"/>
</dbReference>
<evidence type="ECO:0000313" key="4">
    <source>
        <dbReference type="Proteomes" id="UP000555103"/>
    </source>
</evidence>
<keyword evidence="1" id="KW-0732">Signal</keyword>
<dbReference type="EMBL" id="JACIEP010000005">
    <property type="protein sequence ID" value="MBB4035790.1"/>
    <property type="molecule type" value="Genomic_DNA"/>
</dbReference>
<feature type="chain" id="PRO_5032396911" description="BACON domain-containing protein" evidence="1">
    <location>
        <begin position="26"/>
        <end position="461"/>
    </location>
</feature>
<organism evidence="3 4">
    <name type="scientific">Dysgonomonas hofstadii</name>
    <dbReference type="NCBI Taxonomy" id="637886"/>
    <lineage>
        <taxon>Bacteria</taxon>
        <taxon>Pseudomonadati</taxon>
        <taxon>Bacteroidota</taxon>
        <taxon>Bacteroidia</taxon>
        <taxon>Bacteroidales</taxon>
        <taxon>Dysgonomonadaceae</taxon>
        <taxon>Dysgonomonas</taxon>
    </lineage>
</organism>
<name>A0A840CIK0_9BACT</name>
<dbReference type="InterPro" id="IPR013783">
    <property type="entry name" value="Ig-like_fold"/>
</dbReference>
<dbReference type="Proteomes" id="UP000555103">
    <property type="component" value="Unassembled WGS sequence"/>
</dbReference>
<protein>
    <recommendedName>
        <fullName evidence="2">BACON domain-containing protein</fullName>
    </recommendedName>
</protein>
<gene>
    <name evidence="3" type="ORF">GGR21_001685</name>
</gene>
<evidence type="ECO:0000313" key="3">
    <source>
        <dbReference type="EMBL" id="MBB4035790.1"/>
    </source>
</evidence>
<dbReference type="Gene3D" id="2.60.40.10">
    <property type="entry name" value="Immunoglobulins"/>
    <property type="match status" value="1"/>
</dbReference>
<evidence type="ECO:0000256" key="1">
    <source>
        <dbReference type="SAM" id="SignalP"/>
    </source>
</evidence>
<accession>A0A840CIK0</accession>
<feature type="domain" description="BACON" evidence="2">
    <location>
        <begin position="78"/>
        <end position="132"/>
    </location>
</feature>
<keyword evidence="4" id="KW-1185">Reference proteome</keyword>
<dbReference type="InterPro" id="IPR024361">
    <property type="entry name" value="BACON"/>
</dbReference>
<feature type="signal peptide" evidence="1">
    <location>
        <begin position="1"/>
        <end position="25"/>
    </location>
</feature>
<comment type="caution">
    <text evidence="3">The sequence shown here is derived from an EMBL/GenBank/DDBJ whole genome shotgun (WGS) entry which is preliminary data.</text>
</comment>
<dbReference type="Pfam" id="PF13004">
    <property type="entry name" value="BACON"/>
    <property type="match status" value="1"/>
</dbReference>
<dbReference type="AlphaFoldDB" id="A0A840CIK0"/>
<proteinExistence type="predicted"/>
<dbReference type="RefSeq" id="WP_183306716.1">
    <property type="nucleotide sequence ID" value="NZ_JACIEP010000005.1"/>
</dbReference>
<dbReference type="CDD" id="cd14948">
    <property type="entry name" value="BACON"/>
    <property type="match status" value="1"/>
</dbReference>
<reference evidence="3 4" key="1">
    <citation type="submission" date="2020-08" db="EMBL/GenBank/DDBJ databases">
        <title>Genomic Encyclopedia of Type Strains, Phase IV (KMG-IV): sequencing the most valuable type-strain genomes for metagenomic binning, comparative biology and taxonomic classification.</title>
        <authorList>
            <person name="Goeker M."/>
        </authorList>
    </citation>
    <scope>NUCLEOTIDE SEQUENCE [LARGE SCALE GENOMIC DNA]</scope>
    <source>
        <strain evidence="3 4">DSM 104969</strain>
    </source>
</reference>
<evidence type="ECO:0000259" key="2">
    <source>
        <dbReference type="Pfam" id="PF13004"/>
    </source>
</evidence>
<sequence>MKNYYLKHYSVLIILVYFFGFTACSSDDNEEKAIEVPEKEQLVQTVYADGTEGKSGVTFTTSGAWTSSIVETTQKSTGNTQADWVSISPDNGNKAGTYTISISLSPNYTGADRSSTITIVCGNDKIEIKVTQTGKTATGEIPEENDDVDIYVAGEDGDRAVYWKNGNKVVLSNLSSEANSIFVSGSDVYVAGREWGVDGSSAVSCYWKNGQRTSLSAYSVNSIFVSGNDVYVAGTISGAGYNARYWKNGKEMQLDGKGYDANSVFVSGNDVYVAGGSYSISGEYDIYNQQACYWKNGQQIVLDESRYCPVATSIFVSGNDVYVASDGGYNEDKQTCFVRYWKNGKEVIVEESDSPTHRTSLFVSGNDVYMAGAQRSAGGGDVYIAKYWKNREAIILTDYSDSDPEEEASSIYVVDNDVYVAGSVWNSKTESLNAVYWKNGKIVKLGNSDYSEANSIFVVKK</sequence>